<dbReference type="PANTHER" id="PTHR42979">
    <property type="entry name" value="3-ISOPROPYLMALATE DEHYDROGENASE"/>
    <property type="match status" value="1"/>
</dbReference>
<comment type="caution">
    <text evidence="9">The sequence shown here is derived from an EMBL/GenBank/DDBJ whole genome shotgun (WGS) entry which is preliminary data.</text>
</comment>
<dbReference type="SUPFAM" id="SSF53659">
    <property type="entry name" value="Isocitrate/Isopropylmalate dehydrogenase-like"/>
    <property type="match status" value="1"/>
</dbReference>
<dbReference type="InterPro" id="IPR024084">
    <property type="entry name" value="IsoPropMal-DH-like_dom"/>
</dbReference>
<dbReference type="Proteomes" id="UP000822184">
    <property type="component" value="Unassembled WGS sequence"/>
</dbReference>
<sequence length="98" mass="10369">MKCNIAVIPGDGIGPEVIAETIKVLKVIGDKFGHRFEYEYVLAGGCAIDKEGTPLPEATLEACKKSDAVLLGAVGGPKWDDPTAKIRPEQALLGLRGH</sequence>
<evidence type="ECO:0000259" key="8">
    <source>
        <dbReference type="Pfam" id="PF00180"/>
    </source>
</evidence>
<evidence type="ECO:0000313" key="10">
    <source>
        <dbReference type="Proteomes" id="UP000822184"/>
    </source>
</evidence>
<evidence type="ECO:0000256" key="3">
    <source>
        <dbReference type="ARBA" id="ARBA00022723"/>
    </source>
</evidence>
<dbReference type="InterPro" id="IPR004429">
    <property type="entry name" value="Isopropylmalate_DH"/>
</dbReference>
<evidence type="ECO:0000256" key="6">
    <source>
        <dbReference type="ARBA" id="ARBA00023027"/>
    </source>
</evidence>
<evidence type="ECO:0000256" key="4">
    <source>
        <dbReference type="ARBA" id="ARBA00022842"/>
    </source>
</evidence>
<name>A0AAE5HB79_CLOBE</name>
<evidence type="ECO:0000256" key="2">
    <source>
        <dbReference type="ARBA" id="ARBA00022605"/>
    </source>
</evidence>
<organism evidence="9 10">
    <name type="scientific">Clostridium beijerinckii</name>
    <name type="common">Clostridium MP</name>
    <dbReference type="NCBI Taxonomy" id="1520"/>
    <lineage>
        <taxon>Bacteria</taxon>
        <taxon>Bacillati</taxon>
        <taxon>Bacillota</taxon>
        <taxon>Clostridia</taxon>
        <taxon>Eubacteriales</taxon>
        <taxon>Clostridiaceae</taxon>
        <taxon>Clostridium</taxon>
    </lineage>
</organism>
<keyword evidence="1" id="KW-0432">Leucine biosynthesis</keyword>
<dbReference type="EMBL" id="JABTDW010000001">
    <property type="protein sequence ID" value="NSB17558.1"/>
    <property type="molecule type" value="Genomic_DNA"/>
</dbReference>
<reference evidence="9" key="1">
    <citation type="submission" date="2020-06" db="EMBL/GenBank/DDBJ databases">
        <title>Genomic insights into acetone-butanol-ethanol (ABE) fermentation by sequencing solventogenic clostridia strains.</title>
        <authorList>
            <person name="Brown S."/>
        </authorList>
    </citation>
    <scope>NUCLEOTIDE SEQUENCE</scope>
    <source>
        <strain evidence="9">DJ123</strain>
    </source>
</reference>
<protein>
    <submittedName>
        <fullName evidence="9">Isocitrate/isopropylmalate dehydrogenase</fullName>
    </submittedName>
</protein>
<feature type="domain" description="Isopropylmalate dehydrogenase-like" evidence="8">
    <location>
        <begin position="4"/>
        <end position="97"/>
    </location>
</feature>
<accession>A0AAE5HB79</accession>
<dbReference type="GO" id="GO:0046872">
    <property type="term" value="F:metal ion binding"/>
    <property type="evidence" value="ECO:0007669"/>
    <property type="project" value="UniProtKB-KW"/>
</dbReference>
<keyword evidence="4" id="KW-0460">Magnesium</keyword>
<keyword evidence="7" id="KW-0100">Branched-chain amino acid biosynthesis</keyword>
<keyword evidence="3" id="KW-0479">Metal-binding</keyword>
<proteinExistence type="predicted"/>
<evidence type="ECO:0000256" key="7">
    <source>
        <dbReference type="ARBA" id="ARBA00023304"/>
    </source>
</evidence>
<evidence type="ECO:0000313" key="9">
    <source>
        <dbReference type="EMBL" id="NSB17558.1"/>
    </source>
</evidence>
<dbReference type="GO" id="GO:0005829">
    <property type="term" value="C:cytosol"/>
    <property type="evidence" value="ECO:0007669"/>
    <property type="project" value="TreeGrafter"/>
</dbReference>
<keyword evidence="6" id="KW-0520">NAD</keyword>
<dbReference type="GO" id="GO:0009098">
    <property type="term" value="P:L-leucine biosynthetic process"/>
    <property type="evidence" value="ECO:0007669"/>
    <property type="project" value="UniProtKB-KW"/>
</dbReference>
<keyword evidence="2" id="KW-0028">Amino-acid biosynthesis</keyword>
<dbReference type="Pfam" id="PF00180">
    <property type="entry name" value="Iso_dh"/>
    <property type="match status" value="1"/>
</dbReference>
<gene>
    <name evidence="9" type="ORF">BCD95_005817</name>
</gene>
<evidence type="ECO:0000256" key="5">
    <source>
        <dbReference type="ARBA" id="ARBA00023002"/>
    </source>
</evidence>
<keyword evidence="5" id="KW-0560">Oxidoreductase</keyword>
<evidence type="ECO:0000256" key="1">
    <source>
        <dbReference type="ARBA" id="ARBA00022430"/>
    </source>
</evidence>
<dbReference type="Gene3D" id="3.40.718.10">
    <property type="entry name" value="Isopropylmalate Dehydrogenase"/>
    <property type="match status" value="1"/>
</dbReference>
<dbReference type="PANTHER" id="PTHR42979:SF1">
    <property type="entry name" value="3-ISOPROPYLMALATE DEHYDROGENASE"/>
    <property type="match status" value="1"/>
</dbReference>
<dbReference type="GO" id="GO:0003862">
    <property type="term" value="F:3-isopropylmalate dehydrogenase activity"/>
    <property type="evidence" value="ECO:0007669"/>
    <property type="project" value="InterPro"/>
</dbReference>
<dbReference type="AlphaFoldDB" id="A0AAE5HB79"/>